<gene>
    <name evidence="1" type="ORF">MM171B00786_0012</name>
</gene>
<dbReference type="AlphaFoldDB" id="A0A6M3M6D0"/>
<reference evidence="1" key="1">
    <citation type="submission" date="2020-03" db="EMBL/GenBank/DDBJ databases">
        <title>The deep terrestrial virosphere.</title>
        <authorList>
            <person name="Holmfeldt K."/>
            <person name="Nilsson E."/>
            <person name="Simone D."/>
            <person name="Lopez-Fernandez M."/>
            <person name="Wu X."/>
            <person name="de Brujin I."/>
            <person name="Lundin D."/>
            <person name="Andersson A."/>
            <person name="Bertilsson S."/>
            <person name="Dopson M."/>
        </authorList>
    </citation>
    <scope>NUCLEOTIDE SEQUENCE</scope>
    <source>
        <strain evidence="1">MM171B00786</strain>
    </source>
</reference>
<evidence type="ECO:0000313" key="1">
    <source>
        <dbReference type="EMBL" id="QJB03327.1"/>
    </source>
</evidence>
<proteinExistence type="predicted"/>
<name>A0A6M3M6D0_9ZZZZ</name>
<dbReference type="EMBL" id="MT143839">
    <property type="protein sequence ID" value="QJB03327.1"/>
    <property type="molecule type" value="Genomic_DNA"/>
</dbReference>
<protein>
    <submittedName>
        <fullName evidence="1">Uncharacterized protein</fullName>
    </submittedName>
</protein>
<organism evidence="1">
    <name type="scientific">viral metagenome</name>
    <dbReference type="NCBI Taxonomy" id="1070528"/>
    <lineage>
        <taxon>unclassified sequences</taxon>
        <taxon>metagenomes</taxon>
        <taxon>organismal metagenomes</taxon>
    </lineage>
</organism>
<sequence>MNINSKEFTEIPEHIIPEDFIGENREQVRKALSEKVFNKDWYTRFKEDVISEDVIEKAKLVGGIIASAGAVIHGTLVKPEIFEEIVHAGTRGGAFALIIFPLTTLGVGLIGGLGAMTGEYSANLVKNVAEDIKHHKMMKSAEKDVKKWLQARE</sequence>
<accession>A0A6M3M6D0</accession>